<organism evidence="2">
    <name type="scientific">hydrothermal vent metagenome</name>
    <dbReference type="NCBI Taxonomy" id="652676"/>
    <lineage>
        <taxon>unclassified sequences</taxon>
        <taxon>metagenomes</taxon>
        <taxon>ecological metagenomes</taxon>
    </lineage>
</organism>
<protein>
    <recommendedName>
        <fullName evidence="1">DUF4214 domain-containing protein</fullName>
    </recommendedName>
</protein>
<accession>A0A1W1EL14</accession>
<dbReference type="AlphaFoldDB" id="A0A1W1EL14"/>
<proteinExistence type="predicted"/>
<dbReference type="InterPro" id="IPR038255">
    <property type="entry name" value="PBS_linker_sf"/>
</dbReference>
<dbReference type="InterPro" id="IPR025282">
    <property type="entry name" value="DUF4214"/>
</dbReference>
<gene>
    <name evidence="2" type="ORF">MNB_SV-15-1150</name>
</gene>
<dbReference type="Gene3D" id="1.10.3130.20">
    <property type="entry name" value="Phycobilisome linker domain"/>
    <property type="match status" value="1"/>
</dbReference>
<sequence length="623" mass="70585">MNKLNNGNSKAYVLDGFLSSQEFLNLCSNYGIKANFNDVINFVTRFYQKVLNRNPDTTGLNNWVKYLTNGTKSGADIAKGFIFSEEFKNRDIDNKTYIDILYKSFFDREGDIGGITNWMNKLNRGTSKAEILNGFLNSQEFINLCKKYKIKPASSLATEALIDIKRDGTNIILVHGLNSGASTWEKIAPRLSKQMGVEDGSYVEIAIDIKIDDSELCWDGAWLDEKLYCNKLTDIDSLDKFRDRNLRSYQKEYVYGLKKGQFEITSIKWASNGKKGEDATSNNKTKQDRFYNQKVFTINFSHNNQLSFDAQGYQLKKVIDEISKITGIDDYILIGHSMGGLASRAYIQNEETKNIIKFITLDTPHLGGIGASKYTSATKNAGINLASDSLDISQLNDSYNIGNKYEDIKVYHLGYSDGLNSFDTGNYYSQGDGNVYIGSQMGLDELKPFRIIFSPTLKDGVFKYDKEVTKLDKTFSTNLDKADKIIQIPNYSENISGELINAAHTEVLKDNRYIKTIQSIISDDITALKYATVQIYNKTDFYVSRDGIYQLYIKDSNSYTWGSDFIGGKDFSIESYSTQSFKTFLCDRYIDIQAKGLGGSPIWTDYNIYLPCNENKNITVLFE</sequence>
<dbReference type="EMBL" id="FRYL01000041">
    <property type="protein sequence ID" value="SHO81571.1"/>
    <property type="molecule type" value="Genomic_DNA"/>
</dbReference>
<dbReference type="Gene3D" id="3.40.50.1820">
    <property type="entry name" value="alpha/beta hydrolase"/>
    <property type="match status" value="1"/>
</dbReference>
<dbReference type="PANTHER" id="PTHR11440">
    <property type="entry name" value="LECITHIN-CHOLESTEROL ACYLTRANSFERASE-RELATED"/>
    <property type="match status" value="1"/>
</dbReference>
<evidence type="ECO:0000259" key="1">
    <source>
        <dbReference type="Pfam" id="PF13946"/>
    </source>
</evidence>
<reference evidence="2" key="1">
    <citation type="submission" date="2016-10" db="EMBL/GenBank/DDBJ databases">
        <authorList>
            <person name="de Groot N.N."/>
        </authorList>
    </citation>
    <scope>NUCLEOTIDE SEQUENCE</scope>
</reference>
<dbReference type="InterPro" id="IPR029058">
    <property type="entry name" value="AB_hydrolase_fold"/>
</dbReference>
<feature type="domain" description="DUF4214" evidence="1">
    <location>
        <begin position="78"/>
        <end position="145"/>
    </location>
</feature>
<dbReference type="SUPFAM" id="SSF53474">
    <property type="entry name" value="alpha/beta-Hydrolases"/>
    <property type="match status" value="1"/>
</dbReference>
<dbReference type="Pfam" id="PF02089">
    <property type="entry name" value="Palm_thioest"/>
    <property type="match status" value="1"/>
</dbReference>
<evidence type="ECO:0000313" key="2">
    <source>
        <dbReference type="EMBL" id="SHO81571.1"/>
    </source>
</evidence>
<name>A0A1W1EL14_9ZZZZ</name>
<dbReference type="Pfam" id="PF13946">
    <property type="entry name" value="DUF4214"/>
    <property type="match status" value="1"/>
</dbReference>